<dbReference type="PANTHER" id="PTHR30027">
    <property type="entry name" value="RIBOSOMAL RNA SMALL SUBUNIT METHYLTRANSFERASE E"/>
    <property type="match status" value="1"/>
</dbReference>
<feature type="domain" description="Ribosomal RNA small subunit methyltransferase E methyltransferase" evidence="11">
    <location>
        <begin position="128"/>
        <end position="291"/>
    </location>
</feature>
<accession>A0A9C7UNB6</accession>
<dbReference type="AlphaFoldDB" id="A0A9C7UNB6"/>
<evidence type="ECO:0000256" key="1">
    <source>
        <dbReference type="ARBA" id="ARBA00004496"/>
    </source>
</evidence>
<dbReference type="GO" id="GO:0070042">
    <property type="term" value="F:rRNA (uridine-N3-)-methyltransferase activity"/>
    <property type="evidence" value="ECO:0007669"/>
    <property type="project" value="TreeGrafter"/>
</dbReference>
<proteinExistence type="inferred from homology"/>
<evidence type="ECO:0000256" key="6">
    <source>
        <dbReference type="ARBA" id="ARBA00022603"/>
    </source>
</evidence>
<dbReference type="OrthoDB" id="3465at2759"/>
<keyword evidence="8" id="KW-0949">S-adenosyl-L-methionine</keyword>
<dbReference type="NCBIfam" id="TIGR00046">
    <property type="entry name" value="RsmE family RNA methyltransferase"/>
    <property type="match status" value="1"/>
</dbReference>
<keyword evidence="7" id="KW-0808">Transferase</keyword>
<dbReference type="EMBL" id="BQMJ01000008">
    <property type="protein sequence ID" value="GJQ09341.1"/>
    <property type="molecule type" value="Genomic_DNA"/>
</dbReference>
<dbReference type="EC" id="2.1.1.193" evidence="3"/>
<evidence type="ECO:0000256" key="7">
    <source>
        <dbReference type="ARBA" id="ARBA00022679"/>
    </source>
</evidence>
<evidence type="ECO:0000256" key="4">
    <source>
        <dbReference type="ARBA" id="ARBA00022490"/>
    </source>
</evidence>
<dbReference type="Gene3D" id="3.40.1280.10">
    <property type="match status" value="1"/>
</dbReference>
<reference evidence="12" key="2">
    <citation type="submission" date="2022-01" db="EMBL/GenBank/DDBJ databases">
        <authorList>
            <person name="Hirooka S."/>
            <person name="Miyagishima S.Y."/>
        </authorList>
    </citation>
    <scope>NUCLEOTIDE SEQUENCE</scope>
    <source>
        <strain evidence="12">NBRC 102759</strain>
    </source>
</reference>
<comment type="similarity">
    <text evidence="2">Belongs to the RNA methyltransferase RsmE family.</text>
</comment>
<evidence type="ECO:0000256" key="8">
    <source>
        <dbReference type="ARBA" id="ARBA00022691"/>
    </source>
</evidence>
<comment type="catalytic activity">
    <reaction evidence="10">
        <text>uridine(1498) in 16S rRNA + S-adenosyl-L-methionine = N(3)-methyluridine(1498) in 16S rRNA + S-adenosyl-L-homocysteine + H(+)</text>
        <dbReference type="Rhea" id="RHEA:42920"/>
        <dbReference type="Rhea" id="RHEA-COMP:10283"/>
        <dbReference type="Rhea" id="RHEA-COMP:10284"/>
        <dbReference type="ChEBI" id="CHEBI:15378"/>
        <dbReference type="ChEBI" id="CHEBI:57856"/>
        <dbReference type="ChEBI" id="CHEBI:59789"/>
        <dbReference type="ChEBI" id="CHEBI:65315"/>
        <dbReference type="ChEBI" id="CHEBI:74502"/>
        <dbReference type="EC" id="2.1.1.193"/>
    </reaction>
</comment>
<organism evidence="12 13">
    <name type="scientific">Galdieria partita</name>
    <dbReference type="NCBI Taxonomy" id="83374"/>
    <lineage>
        <taxon>Eukaryota</taxon>
        <taxon>Rhodophyta</taxon>
        <taxon>Bangiophyceae</taxon>
        <taxon>Galdieriales</taxon>
        <taxon>Galdieriaceae</taxon>
        <taxon>Galdieria</taxon>
    </lineage>
</organism>
<dbReference type="SUPFAM" id="SSF75217">
    <property type="entry name" value="alpha/beta knot"/>
    <property type="match status" value="1"/>
</dbReference>
<keyword evidence="5" id="KW-0698">rRNA processing</keyword>
<evidence type="ECO:0000256" key="5">
    <source>
        <dbReference type="ARBA" id="ARBA00022552"/>
    </source>
</evidence>
<evidence type="ECO:0000256" key="10">
    <source>
        <dbReference type="ARBA" id="ARBA00047944"/>
    </source>
</evidence>
<dbReference type="Pfam" id="PF04452">
    <property type="entry name" value="Methyltrans_RNA"/>
    <property type="match status" value="1"/>
</dbReference>
<dbReference type="GO" id="GO:0005737">
    <property type="term" value="C:cytoplasm"/>
    <property type="evidence" value="ECO:0007669"/>
    <property type="project" value="UniProtKB-SubCell"/>
</dbReference>
<evidence type="ECO:0000259" key="11">
    <source>
        <dbReference type="Pfam" id="PF04452"/>
    </source>
</evidence>
<evidence type="ECO:0000256" key="3">
    <source>
        <dbReference type="ARBA" id="ARBA00012328"/>
    </source>
</evidence>
<keyword evidence="13" id="KW-1185">Reference proteome</keyword>
<keyword evidence="4" id="KW-0963">Cytoplasm</keyword>
<dbReference type="PANTHER" id="PTHR30027:SF3">
    <property type="entry name" value="16S RRNA (URACIL(1498)-N(3))-METHYLTRANSFERASE"/>
    <property type="match status" value="1"/>
</dbReference>
<evidence type="ECO:0000313" key="13">
    <source>
        <dbReference type="Proteomes" id="UP001061958"/>
    </source>
</evidence>
<dbReference type="GO" id="GO:0070475">
    <property type="term" value="P:rRNA base methylation"/>
    <property type="evidence" value="ECO:0007669"/>
    <property type="project" value="TreeGrafter"/>
</dbReference>
<evidence type="ECO:0000256" key="9">
    <source>
        <dbReference type="ARBA" id="ARBA00025699"/>
    </source>
</evidence>
<comment type="caution">
    <text evidence="12">The sequence shown here is derived from an EMBL/GenBank/DDBJ whole genome shotgun (WGS) entry which is preliminary data.</text>
</comment>
<dbReference type="CDD" id="cd18084">
    <property type="entry name" value="RsmE-like"/>
    <property type="match status" value="1"/>
</dbReference>
<comment type="subcellular location">
    <subcellularLocation>
        <location evidence="1">Cytoplasm</location>
    </subcellularLocation>
</comment>
<protein>
    <recommendedName>
        <fullName evidence="3">16S rRNA (uracil(1498)-N(3))-methyltransferase</fullName>
        <ecNumber evidence="3">2.1.1.193</ecNumber>
    </recommendedName>
</protein>
<keyword evidence="6" id="KW-0489">Methyltransferase</keyword>
<dbReference type="Proteomes" id="UP001061958">
    <property type="component" value="Unassembled WGS sequence"/>
</dbReference>
<name>A0A9C7UNB6_9RHOD</name>
<dbReference type="InterPro" id="IPR029026">
    <property type="entry name" value="tRNA_m1G_MTases_N"/>
</dbReference>
<reference evidence="12" key="1">
    <citation type="journal article" date="2022" name="Proc. Natl. Acad. Sci. U.S.A.">
        <title>Life cycle and functional genomics of the unicellular red alga Galdieria for elucidating algal and plant evolution and industrial use.</title>
        <authorList>
            <person name="Hirooka S."/>
            <person name="Itabashi T."/>
            <person name="Ichinose T.M."/>
            <person name="Onuma R."/>
            <person name="Fujiwara T."/>
            <person name="Yamashita S."/>
            <person name="Jong L.W."/>
            <person name="Tomita R."/>
            <person name="Iwane A.H."/>
            <person name="Miyagishima S.Y."/>
        </authorList>
    </citation>
    <scope>NUCLEOTIDE SEQUENCE</scope>
    <source>
        <strain evidence="12">NBRC 102759</strain>
    </source>
</reference>
<evidence type="ECO:0000256" key="2">
    <source>
        <dbReference type="ARBA" id="ARBA00005528"/>
    </source>
</evidence>
<sequence length="308" mass="34707">MLLFISSSTAFCENFQISYLSPRLGKQAKSARNRDGFVASLSRVFVGDHSACTMKNSHHLRNLHVGVTLHLEEEETQHLKARRIKENEVLEVFDGTGYVGKAIFLGYSKEYQRNAKILVQSWTPVNAEEHVELTVGVGVPKGKRGDWLIEKLTEVGVDSVIPIRYERTNCESSVVDHIRQQRWRKICIAACKQCCRNYLMKIENELSFRDVISKQQETKQWDTVYVATLAAPFRFAVPQIKPTRVLGIVGPEGGLTNEEEKMVYDLGAHLVKLNRYTLRCETAATVLASLLRCNIPLNNIEDGVGLAG</sequence>
<dbReference type="InterPro" id="IPR046886">
    <property type="entry name" value="RsmE_MTase_dom"/>
</dbReference>
<comment type="function">
    <text evidence="9">Specifically methylates the N3 position of the uracil ring of uridine 1498 (m3U1498) in 16S rRNA. Acts on the fully assembled 30S ribosomal subunit.</text>
</comment>
<evidence type="ECO:0000313" key="12">
    <source>
        <dbReference type="EMBL" id="GJQ09341.1"/>
    </source>
</evidence>
<gene>
    <name evidence="12" type="ORF">GpartN1_g1132.t1</name>
</gene>
<dbReference type="InterPro" id="IPR029028">
    <property type="entry name" value="Alpha/beta_knot_MTases"/>
</dbReference>
<dbReference type="InterPro" id="IPR006700">
    <property type="entry name" value="RsmE"/>
</dbReference>